<keyword evidence="2" id="KW-1185">Reference proteome</keyword>
<dbReference type="AlphaFoldDB" id="A0AAD7Z6Z4"/>
<proteinExistence type="predicted"/>
<dbReference type="EMBL" id="JASPKZ010010273">
    <property type="protein sequence ID" value="KAJ9574598.1"/>
    <property type="molecule type" value="Genomic_DNA"/>
</dbReference>
<reference evidence="1" key="1">
    <citation type="journal article" date="2023" name="IScience">
        <title>Live-bearing cockroach genome reveals convergent evolutionary mechanisms linked to viviparity in insects and beyond.</title>
        <authorList>
            <person name="Fouks B."/>
            <person name="Harrison M.C."/>
            <person name="Mikhailova A.A."/>
            <person name="Marchal E."/>
            <person name="English S."/>
            <person name="Carruthers M."/>
            <person name="Jennings E.C."/>
            <person name="Chiamaka E.L."/>
            <person name="Frigard R.A."/>
            <person name="Pippel M."/>
            <person name="Attardo G.M."/>
            <person name="Benoit J.B."/>
            <person name="Bornberg-Bauer E."/>
            <person name="Tobe S.S."/>
        </authorList>
    </citation>
    <scope>NUCLEOTIDE SEQUENCE</scope>
    <source>
        <strain evidence="1">Stay&amp;Tobe</strain>
    </source>
</reference>
<gene>
    <name evidence="1" type="ORF">L9F63_008225</name>
</gene>
<protein>
    <submittedName>
        <fullName evidence="1">Uncharacterized protein</fullName>
    </submittedName>
</protein>
<dbReference type="Proteomes" id="UP001233999">
    <property type="component" value="Unassembled WGS sequence"/>
</dbReference>
<reference evidence="1" key="2">
    <citation type="submission" date="2023-05" db="EMBL/GenBank/DDBJ databases">
        <authorList>
            <person name="Fouks B."/>
        </authorList>
    </citation>
    <scope>NUCLEOTIDE SEQUENCE</scope>
    <source>
        <strain evidence="1">Stay&amp;Tobe</strain>
        <tissue evidence="1">Testes</tissue>
    </source>
</reference>
<sequence length="204" mass="23621">MTQITSDSSMSCTMQDFYKNKQSKSVEMSVDDTVMSEGTCDAICAKPVNNTELDAVKLLNFEMEYLKTVHQNLNYSFSEEEMLIIKNEAEIELNKLCSLEFYDFCIITCDADYEEALSFRSDFCKKYNLKGCMLLDASITTLGGDIFSQYETMIERSTKVFFYHTENYKKDSLHLRVQNWCSISTAVGNYEMEQRKMCACFSTW</sequence>
<dbReference type="InterPro" id="IPR035897">
    <property type="entry name" value="Toll_tir_struct_dom_sf"/>
</dbReference>
<evidence type="ECO:0000313" key="1">
    <source>
        <dbReference type="EMBL" id="KAJ9574598.1"/>
    </source>
</evidence>
<dbReference type="Gene3D" id="3.40.50.10140">
    <property type="entry name" value="Toll/interleukin-1 receptor homology (TIR) domain"/>
    <property type="match status" value="1"/>
</dbReference>
<organism evidence="1 2">
    <name type="scientific">Diploptera punctata</name>
    <name type="common">Pacific beetle cockroach</name>
    <dbReference type="NCBI Taxonomy" id="6984"/>
    <lineage>
        <taxon>Eukaryota</taxon>
        <taxon>Metazoa</taxon>
        <taxon>Ecdysozoa</taxon>
        <taxon>Arthropoda</taxon>
        <taxon>Hexapoda</taxon>
        <taxon>Insecta</taxon>
        <taxon>Pterygota</taxon>
        <taxon>Neoptera</taxon>
        <taxon>Polyneoptera</taxon>
        <taxon>Dictyoptera</taxon>
        <taxon>Blattodea</taxon>
        <taxon>Blaberoidea</taxon>
        <taxon>Blaberidae</taxon>
        <taxon>Diplopterinae</taxon>
        <taxon>Diploptera</taxon>
    </lineage>
</organism>
<evidence type="ECO:0000313" key="2">
    <source>
        <dbReference type="Proteomes" id="UP001233999"/>
    </source>
</evidence>
<name>A0AAD7Z6Z4_DIPPU</name>
<comment type="caution">
    <text evidence="1">The sequence shown here is derived from an EMBL/GenBank/DDBJ whole genome shotgun (WGS) entry which is preliminary data.</text>
</comment>
<accession>A0AAD7Z6Z4</accession>